<feature type="transmembrane region" description="Helical" evidence="1">
    <location>
        <begin position="55"/>
        <end position="77"/>
    </location>
</feature>
<dbReference type="EMBL" id="MTBP01000001">
    <property type="protein sequence ID" value="POM26568.1"/>
    <property type="molecule type" value="Genomic_DNA"/>
</dbReference>
<keyword evidence="3" id="KW-1185">Reference proteome</keyword>
<name>A0A2P4UNE1_9ACTN</name>
<protein>
    <submittedName>
        <fullName evidence="2">Uncharacterized protein</fullName>
    </submittedName>
</protein>
<dbReference type="AlphaFoldDB" id="A0A2P4UNE1"/>
<dbReference type="RefSeq" id="WP_103561517.1">
    <property type="nucleotide sequence ID" value="NZ_MTBP01000001.1"/>
</dbReference>
<proteinExistence type="predicted"/>
<evidence type="ECO:0000256" key="1">
    <source>
        <dbReference type="SAM" id="Phobius"/>
    </source>
</evidence>
<keyword evidence="1" id="KW-0472">Membrane</keyword>
<accession>A0A2P4UNE1</accession>
<dbReference type="Proteomes" id="UP000242367">
    <property type="component" value="Unassembled WGS sequence"/>
</dbReference>
<evidence type="ECO:0000313" key="3">
    <source>
        <dbReference type="Proteomes" id="UP000242367"/>
    </source>
</evidence>
<reference evidence="2 3" key="1">
    <citation type="journal article" date="2017" name="Chemistry">
        <title>Isolation, Biosynthesis and Chemical Modifications of Rubterolones A-F: Rare Tropolone Alkaloids from Actinomadura sp. 5-2.</title>
        <authorList>
            <person name="Guo H."/>
            <person name="Benndorf R."/>
            <person name="Leichnitz D."/>
            <person name="Klassen J.L."/>
            <person name="Vollmers J."/>
            <person name="Gorls H."/>
            <person name="Steinacker M."/>
            <person name="Weigel C."/>
            <person name="Dahse H.M."/>
            <person name="Kaster A.K."/>
            <person name="de Beer Z.W."/>
            <person name="Poulsen M."/>
            <person name="Beemelmanns C."/>
        </authorList>
    </citation>
    <scope>NUCLEOTIDE SEQUENCE [LARGE SCALE GENOMIC DNA]</scope>
    <source>
        <strain evidence="2 3">5-2</strain>
    </source>
</reference>
<comment type="caution">
    <text evidence="2">The sequence shown here is derived from an EMBL/GenBank/DDBJ whole genome shotgun (WGS) entry which is preliminary data.</text>
</comment>
<evidence type="ECO:0000313" key="2">
    <source>
        <dbReference type="EMBL" id="POM26568.1"/>
    </source>
</evidence>
<keyword evidence="1" id="KW-1133">Transmembrane helix</keyword>
<sequence>MNDIDLLIGRIAPATDARAADLLSADTAAALADRIVTSTTEAPDIRSPHRTRRRLAIGLPLLTTGLAGATAVTVLLVSPGDGSPAPVPSRPSASHAPKVELAAALTFTRNGGHIDVRIRDPYADPERYKEEFAKHGLDVDLKLIPSSPSIVGTVVMIEGDITPINKKGACEVPGGGDTCPVGVRVPVDYKGHAAVAFARAARPGEHYNSTAQADARGEVMHGMTFRKRPVAEVLAALAKRHVTVPEYRYMVGNESKVAYPGQIPGTWYVHDAALWAAGQVMLFVGPHPDERPGDRPQPN</sequence>
<organism evidence="2 3">
    <name type="scientific">Actinomadura rubteroloni</name>
    <dbReference type="NCBI Taxonomy" id="1926885"/>
    <lineage>
        <taxon>Bacteria</taxon>
        <taxon>Bacillati</taxon>
        <taxon>Actinomycetota</taxon>
        <taxon>Actinomycetes</taxon>
        <taxon>Streptosporangiales</taxon>
        <taxon>Thermomonosporaceae</taxon>
        <taxon>Actinomadura</taxon>
    </lineage>
</organism>
<gene>
    <name evidence="2" type="ORF">BTM25_09690</name>
</gene>
<keyword evidence="1" id="KW-0812">Transmembrane</keyword>